<feature type="active site" description="Charge relay system" evidence="5 6">
    <location>
        <position position="179"/>
    </location>
</feature>
<evidence type="ECO:0000256" key="7">
    <source>
        <dbReference type="RuleBase" id="RU003355"/>
    </source>
</evidence>
<evidence type="ECO:0000256" key="3">
    <source>
        <dbReference type="ARBA" id="ARBA00022801"/>
    </source>
</evidence>
<keyword evidence="8" id="KW-0732">Signal</keyword>
<dbReference type="InterPro" id="IPR015500">
    <property type="entry name" value="Peptidase_S8_subtilisin-rel"/>
</dbReference>
<feature type="active site" description="Charge relay system" evidence="5 6">
    <location>
        <position position="234"/>
    </location>
</feature>
<feature type="active site" description="Charge relay system" evidence="5 6">
    <location>
        <position position="399"/>
    </location>
</feature>
<dbReference type="CDD" id="cd07473">
    <property type="entry name" value="Peptidases_S8_Subtilisin_like"/>
    <property type="match status" value="1"/>
</dbReference>
<dbReference type="PROSITE" id="PS51892">
    <property type="entry name" value="SUBTILASE"/>
    <property type="match status" value="1"/>
</dbReference>
<dbReference type="SUPFAM" id="SSF52743">
    <property type="entry name" value="Subtilisin-like"/>
    <property type="match status" value="1"/>
</dbReference>
<dbReference type="InterPro" id="IPR034204">
    <property type="entry name" value="PfSUB1-like_cat_dom"/>
</dbReference>
<proteinExistence type="inferred from homology"/>
<evidence type="ECO:0000259" key="9">
    <source>
        <dbReference type="PROSITE" id="PS50093"/>
    </source>
</evidence>
<name>A0A0A7ELC5_9GAMM</name>
<evidence type="ECO:0000313" key="12">
    <source>
        <dbReference type="Proteomes" id="UP000030341"/>
    </source>
</evidence>
<dbReference type="PANTHER" id="PTHR43399">
    <property type="entry name" value="SUBTILISIN-RELATED"/>
    <property type="match status" value="1"/>
</dbReference>
<dbReference type="Pfam" id="PF18911">
    <property type="entry name" value="PKD_4"/>
    <property type="match status" value="1"/>
</dbReference>
<dbReference type="PANTHER" id="PTHR43399:SF4">
    <property type="entry name" value="CELL WALL-ASSOCIATED PROTEASE"/>
    <property type="match status" value="1"/>
</dbReference>
<dbReference type="InterPro" id="IPR054399">
    <property type="entry name" value="Fervidolysin-like_N_prodom"/>
</dbReference>
<dbReference type="eggNOG" id="COG3291">
    <property type="taxonomic scope" value="Bacteria"/>
</dbReference>
<dbReference type="PROSITE" id="PS00138">
    <property type="entry name" value="SUBTILASE_SER"/>
    <property type="match status" value="1"/>
</dbReference>
<evidence type="ECO:0000256" key="6">
    <source>
        <dbReference type="PROSITE-ProRule" id="PRU01240"/>
    </source>
</evidence>
<dbReference type="OrthoDB" id="9790784at2"/>
<dbReference type="AlphaFoldDB" id="A0A0A7ELC5"/>
<dbReference type="STRING" id="1348114.OM33_20105"/>
<dbReference type="CDD" id="cd00146">
    <property type="entry name" value="PKD"/>
    <property type="match status" value="1"/>
</dbReference>
<keyword evidence="4 6" id="KW-0720">Serine protease</keyword>
<dbReference type="Gene3D" id="3.30.70.80">
    <property type="entry name" value="Peptidase S8 propeptide/proteinase inhibitor I9"/>
    <property type="match status" value="1"/>
</dbReference>
<protein>
    <submittedName>
        <fullName evidence="11">Peptidase S8</fullName>
    </submittedName>
</protein>
<evidence type="ECO:0000256" key="1">
    <source>
        <dbReference type="ARBA" id="ARBA00011073"/>
    </source>
</evidence>
<evidence type="ECO:0000256" key="8">
    <source>
        <dbReference type="SAM" id="SignalP"/>
    </source>
</evidence>
<organism evidence="11 12">
    <name type="scientific">Pseudoalteromonas piratica</name>
    <dbReference type="NCBI Taxonomy" id="1348114"/>
    <lineage>
        <taxon>Bacteria</taxon>
        <taxon>Pseudomonadati</taxon>
        <taxon>Pseudomonadota</taxon>
        <taxon>Gammaproteobacteria</taxon>
        <taxon>Alteromonadales</taxon>
        <taxon>Pseudoalteromonadaceae</taxon>
        <taxon>Pseudoalteromonas</taxon>
    </lineage>
</organism>
<keyword evidence="2 6" id="KW-0645">Protease</keyword>
<reference evidence="11 12" key="1">
    <citation type="submission" date="2014-11" db="EMBL/GenBank/DDBJ databases">
        <title>Complete Genome Sequence of Pseudoalteromonas sp. Strain OCN003 Isolated from Kaneohe Bay, Oahu, Hawaii.</title>
        <authorList>
            <person name="Beurmann S."/>
            <person name="Videau P."/>
            <person name="Ushijima B."/>
            <person name="Smith A.M."/>
            <person name="Aeby G.S."/>
            <person name="Callahan S.M."/>
            <person name="Belcaid M."/>
        </authorList>
    </citation>
    <scope>NUCLEOTIDE SEQUENCE [LARGE SCALE GENOMIC DNA]</scope>
    <source>
        <strain evidence="11 12">OCN003</strain>
    </source>
</reference>
<dbReference type="Gene3D" id="2.60.120.260">
    <property type="entry name" value="Galactose-binding domain-like"/>
    <property type="match status" value="1"/>
</dbReference>
<dbReference type="GO" id="GO:0006508">
    <property type="term" value="P:proteolysis"/>
    <property type="evidence" value="ECO:0007669"/>
    <property type="project" value="UniProtKB-KW"/>
</dbReference>
<dbReference type="SUPFAM" id="SSF49299">
    <property type="entry name" value="PKD domain"/>
    <property type="match status" value="1"/>
</dbReference>
<dbReference type="InterPro" id="IPR037045">
    <property type="entry name" value="S8pro/Inhibitor_I9_sf"/>
</dbReference>
<dbReference type="Gene3D" id="3.40.50.200">
    <property type="entry name" value="Peptidase S8/S53 domain"/>
    <property type="match status" value="1"/>
</dbReference>
<comment type="similarity">
    <text evidence="1 6 7">Belongs to the peptidase S8 family.</text>
</comment>
<dbReference type="PROSITE" id="PS51829">
    <property type="entry name" value="P_HOMO_B"/>
    <property type="match status" value="1"/>
</dbReference>
<dbReference type="PROSITE" id="PS00136">
    <property type="entry name" value="SUBTILASE_ASP"/>
    <property type="match status" value="1"/>
</dbReference>
<dbReference type="eggNOG" id="COG4935">
    <property type="taxonomic scope" value="Bacteria"/>
</dbReference>
<dbReference type="PRINTS" id="PR00723">
    <property type="entry name" value="SUBTILISIN"/>
</dbReference>
<keyword evidence="12" id="KW-1185">Reference proteome</keyword>
<dbReference type="Pfam" id="PF01483">
    <property type="entry name" value="P_proprotein"/>
    <property type="match status" value="1"/>
</dbReference>
<dbReference type="SUPFAM" id="SSF49785">
    <property type="entry name" value="Galactose-binding domain-like"/>
    <property type="match status" value="1"/>
</dbReference>
<dbReference type="PROSITE" id="PS00137">
    <property type="entry name" value="SUBTILASE_HIS"/>
    <property type="match status" value="1"/>
</dbReference>
<evidence type="ECO:0000256" key="5">
    <source>
        <dbReference type="PIRSR" id="PIRSR615500-1"/>
    </source>
</evidence>
<dbReference type="InterPro" id="IPR051048">
    <property type="entry name" value="Peptidase_S8/S53_subtilisin"/>
</dbReference>
<evidence type="ECO:0000256" key="4">
    <source>
        <dbReference type="ARBA" id="ARBA00022825"/>
    </source>
</evidence>
<dbReference type="InterPro" id="IPR002884">
    <property type="entry name" value="P_dom"/>
</dbReference>
<dbReference type="KEGG" id="pseo:OM33_20105"/>
<dbReference type="Pfam" id="PF22148">
    <property type="entry name" value="Fervidolysin_NPro-like"/>
    <property type="match status" value="1"/>
</dbReference>
<dbReference type="InterPro" id="IPR008979">
    <property type="entry name" value="Galactose-bd-like_sf"/>
</dbReference>
<evidence type="ECO:0000259" key="10">
    <source>
        <dbReference type="PROSITE" id="PS51829"/>
    </source>
</evidence>
<dbReference type="InterPro" id="IPR023828">
    <property type="entry name" value="Peptidase_S8_Ser-AS"/>
</dbReference>
<feature type="domain" description="PKD" evidence="9">
    <location>
        <begin position="683"/>
        <end position="763"/>
    </location>
</feature>
<dbReference type="SUPFAM" id="SSF54897">
    <property type="entry name" value="Protease propeptides/inhibitors"/>
    <property type="match status" value="1"/>
</dbReference>
<dbReference type="PROSITE" id="PS50093">
    <property type="entry name" value="PKD"/>
    <property type="match status" value="1"/>
</dbReference>
<keyword evidence="3 6" id="KW-0378">Hydrolase</keyword>
<dbReference type="InterPro" id="IPR036852">
    <property type="entry name" value="Peptidase_S8/S53_dom_sf"/>
</dbReference>
<dbReference type="InterPro" id="IPR022398">
    <property type="entry name" value="Peptidase_S8_His-AS"/>
</dbReference>
<dbReference type="EMBL" id="CP009889">
    <property type="protein sequence ID" value="AIY67343.1"/>
    <property type="molecule type" value="Genomic_DNA"/>
</dbReference>
<feature type="chain" id="PRO_5002028407" evidence="8">
    <location>
        <begin position="37"/>
        <end position="846"/>
    </location>
</feature>
<dbReference type="InterPro" id="IPR023827">
    <property type="entry name" value="Peptidase_S8_Asp-AS"/>
</dbReference>
<feature type="domain" description="P/Homo B" evidence="10">
    <location>
        <begin position="556"/>
        <end position="684"/>
    </location>
</feature>
<dbReference type="GO" id="GO:0004252">
    <property type="term" value="F:serine-type endopeptidase activity"/>
    <property type="evidence" value="ECO:0007669"/>
    <property type="project" value="UniProtKB-UniRule"/>
</dbReference>
<dbReference type="Gene3D" id="2.60.40.10">
    <property type="entry name" value="Immunoglobulins"/>
    <property type="match status" value="1"/>
</dbReference>
<dbReference type="InterPro" id="IPR000601">
    <property type="entry name" value="PKD_dom"/>
</dbReference>
<dbReference type="InterPro" id="IPR035986">
    <property type="entry name" value="PKD_dom_sf"/>
</dbReference>
<dbReference type="Pfam" id="PF00082">
    <property type="entry name" value="Peptidase_S8"/>
    <property type="match status" value="1"/>
</dbReference>
<sequence>MASVHLYKNGISIMKAKLSALTIAMLPMLASASAMISPDKKSGHSYKPNSVIVVYKENAKQAEKAAARKLVTAKISDANLDEIDDRYKHILAGRLAQYSLDKTSAKDAILKLQNHPAVAYVEPDYVVSINNLPDDPQFSSLWGLNNTGQTGGANDADIDAPEAWNISTGSHEVVVGIIDTGVDYLHQDLQANAWQNPNEIPGDGIDNDGNGYIDDIYGINAITDSGDPMDDQGHGTHVAGTIGATGNNGLGVVGVNHHVSMVGCKFLSASGSGSTSDAIKCINYMVGLKEAGIDVKVLNNSWGGGGYSQALADAITASEQADILFVAAAGNDAVDNDANPHYPSSYEHDSVLAVASTDHSDNMSNFSQWGLTSVDLGAPGSNILSTVPGNSYATYSGTSMATPHVAGVAALALSVNPTLNFQELKDLLMNSGDANAALQGKTVSGNRLNALSAVEQSNPEPGFRFVTRPTSQVITAGDTATYEFEIASVAEWNDVVSLTLESTLEGASLSADSATPGQVVTLSVPTTGETPWGEYSFTLTGQSGDLEKTSAVDLYVNPQGLTDFSYGNDTSVAIPDNDPAGVTSTITVADELTIFNTLATVNITHTYIGDLVVTLTSPSGTVTTLHNKSGGAADDINQTYEAVIFNGENAAGDWTLSVVDTFNADNGSLDNWSLTFSAIGDVAPVAPVADFSFERDGYNVMFTNTSSDRNNDIVSYAWDFGDGNTSSQASPVHAFATAGTYNVTLTTTDSEGLSDTVTKEVIISDVDIEVAVKRANLSRTGFMRVELTIDGAAPGMVDIYRNGVLFDTVENNGVYRDFSRGVTETSFTYKVCQAGDVCSNEVTVNF</sequence>
<dbReference type="eggNOG" id="COG1404">
    <property type="taxonomic scope" value="Bacteria"/>
</dbReference>
<dbReference type="HOGENOM" id="CLU_008655_0_0_6"/>
<accession>A0A0A7ELC5</accession>
<dbReference type="SMART" id="SM00089">
    <property type="entry name" value="PKD"/>
    <property type="match status" value="1"/>
</dbReference>
<dbReference type="Proteomes" id="UP000030341">
    <property type="component" value="Chromosome 2"/>
</dbReference>
<feature type="signal peptide" evidence="8">
    <location>
        <begin position="1"/>
        <end position="36"/>
    </location>
</feature>
<dbReference type="InterPro" id="IPR000209">
    <property type="entry name" value="Peptidase_S8/S53_dom"/>
</dbReference>
<gene>
    <name evidence="11" type="ORF">OM33_20105</name>
</gene>
<dbReference type="InterPro" id="IPR022409">
    <property type="entry name" value="PKD/Chitinase_dom"/>
</dbReference>
<evidence type="ECO:0000313" key="11">
    <source>
        <dbReference type="EMBL" id="AIY67343.1"/>
    </source>
</evidence>
<dbReference type="InterPro" id="IPR013783">
    <property type="entry name" value="Ig-like_fold"/>
</dbReference>
<evidence type="ECO:0000256" key="2">
    <source>
        <dbReference type="ARBA" id="ARBA00022670"/>
    </source>
</evidence>